<keyword evidence="3" id="KW-1185">Reference proteome</keyword>
<dbReference type="Proteomes" id="UP000093695">
    <property type="component" value="Chromosome"/>
</dbReference>
<evidence type="ECO:0000313" key="2">
    <source>
        <dbReference type="EMBL" id="ANN18180.1"/>
    </source>
</evidence>
<feature type="signal peptide" evidence="1">
    <location>
        <begin position="1"/>
        <end position="24"/>
    </location>
</feature>
<evidence type="ECO:0000256" key="1">
    <source>
        <dbReference type="SAM" id="SignalP"/>
    </source>
</evidence>
<proteinExistence type="predicted"/>
<dbReference type="STRING" id="31958.SD37_22705"/>
<sequence>MKKLLTAAALAVAAVALSAPPAFAVETGDFYATGIGPYPSDAISSAEKVARTFARNTGWLDSQCYRRSADVRSHTSYYSATVWLYCQR</sequence>
<organism evidence="2 3">
    <name type="scientific">Amycolatopsis orientalis</name>
    <name type="common">Nocardia orientalis</name>
    <dbReference type="NCBI Taxonomy" id="31958"/>
    <lineage>
        <taxon>Bacteria</taxon>
        <taxon>Bacillati</taxon>
        <taxon>Actinomycetota</taxon>
        <taxon>Actinomycetes</taxon>
        <taxon>Pseudonocardiales</taxon>
        <taxon>Pseudonocardiaceae</taxon>
        <taxon>Amycolatopsis</taxon>
    </lineage>
</organism>
<dbReference type="KEGG" id="aori:SD37_22705"/>
<gene>
    <name evidence="2" type="ORF">SD37_22705</name>
</gene>
<dbReference type="RefSeq" id="WP_044854984.1">
    <property type="nucleotide sequence ID" value="NZ_CP016174.1"/>
</dbReference>
<accession>A0A193C197</accession>
<dbReference type="EMBL" id="CP016174">
    <property type="protein sequence ID" value="ANN18180.1"/>
    <property type="molecule type" value="Genomic_DNA"/>
</dbReference>
<dbReference type="AlphaFoldDB" id="A0A193C197"/>
<protein>
    <submittedName>
        <fullName evidence="2">Uncharacterized protein</fullName>
    </submittedName>
</protein>
<name>A0A193C197_AMYOR</name>
<evidence type="ECO:0000313" key="3">
    <source>
        <dbReference type="Proteomes" id="UP000093695"/>
    </source>
</evidence>
<keyword evidence="1" id="KW-0732">Signal</keyword>
<reference evidence="2 3" key="1">
    <citation type="journal article" date="2015" name="Genome Announc.">
        <title>Draft Genome Sequence of Norvancomycin-Producing Strain Amycolatopsis orientalis CPCC200066.</title>
        <authorList>
            <person name="Lei X."/>
            <person name="Yuan F."/>
            <person name="Shi Y."/>
            <person name="Li X."/>
            <person name="Wang L."/>
            <person name="Hong B."/>
        </authorList>
    </citation>
    <scope>NUCLEOTIDE SEQUENCE [LARGE SCALE GENOMIC DNA]</scope>
    <source>
        <strain evidence="2 3">B-37</strain>
    </source>
</reference>
<feature type="chain" id="PRO_5008256296" evidence="1">
    <location>
        <begin position="25"/>
        <end position="88"/>
    </location>
</feature>